<keyword evidence="10" id="KW-1185">Reference proteome</keyword>
<keyword evidence="2 7" id="KW-0813">Transport</keyword>
<dbReference type="CDD" id="cd06261">
    <property type="entry name" value="TM_PBP2"/>
    <property type="match status" value="1"/>
</dbReference>
<dbReference type="Gene3D" id="1.10.3720.10">
    <property type="entry name" value="MetI-like"/>
    <property type="match status" value="1"/>
</dbReference>
<evidence type="ECO:0000256" key="7">
    <source>
        <dbReference type="RuleBase" id="RU363032"/>
    </source>
</evidence>
<evidence type="ECO:0000313" key="10">
    <source>
        <dbReference type="Proteomes" id="UP000321196"/>
    </source>
</evidence>
<dbReference type="GO" id="GO:0005886">
    <property type="term" value="C:plasma membrane"/>
    <property type="evidence" value="ECO:0007669"/>
    <property type="project" value="UniProtKB-SubCell"/>
</dbReference>
<dbReference type="Proteomes" id="UP000321196">
    <property type="component" value="Unassembled WGS sequence"/>
</dbReference>
<protein>
    <submittedName>
        <fullName evidence="9">Sugar ABC transporter permease</fullName>
    </submittedName>
</protein>
<dbReference type="PANTHER" id="PTHR43227:SF8">
    <property type="entry name" value="DIACETYLCHITOBIOSE UPTAKE SYSTEM PERMEASE PROTEIN DASB"/>
    <property type="match status" value="1"/>
</dbReference>
<feature type="transmembrane region" description="Helical" evidence="7">
    <location>
        <begin position="229"/>
        <end position="254"/>
    </location>
</feature>
<dbReference type="SUPFAM" id="SSF161098">
    <property type="entry name" value="MetI-like"/>
    <property type="match status" value="1"/>
</dbReference>
<evidence type="ECO:0000259" key="8">
    <source>
        <dbReference type="PROSITE" id="PS50928"/>
    </source>
</evidence>
<keyword evidence="6 7" id="KW-0472">Membrane</keyword>
<feature type="transmembrane region" description="Helical" evidence="7">
    <location>
        <begin position="174"/>
        <end position="195"/>
    </location>
</feature>
<feature type="transmembrane region" description="Helical" evidence="7">
    <location>
        <begin position="290"/>
        <end position="310"/>
    </location>
</feature>
<dbReference type="InterPro" id="IPR000515">
    <property type="entry name" value="MetI-like"/>
</dbReference>
<dbReference type="AlphaFoldDB" id="A0A5C8HJJ3"/>
<evidence type="ECO:0000313" key="9">
    <source>
        <dbReference type="EMBL" id="TXK02497.1"/>
    </source>
</evidence>
<keyword evidence="3" id="KW-1003">Cell membrane</keyword>
<accession>A0A5C8HJJ3</accession>
<comment type="similarity">
    <text evidence="7">Belongs to the binding-protein-dependent transport system permease family.</text>
</comment>
<keyword evidence="4 7" id="KW-0812">Transmembrane</keyword>
<feature type="transmembrane region" description="Helical" evidence="7">
    <location>
        <begin position="87"/>
        <end position="112"/>
    </location>
</feature>
<name>A0A5C8HJJ3_9MICO</name>
<organism evidence="9 10">
    <name type="scientific">Microbacterium mitrae</name>
    <dbReference type="NCBI Taxonomy" id="664640"/>
    <lineage>
        <taxon>Bacteria</taxon>
        <taxon>Bacillati</taxon>
        <taxon>Actinomycetota</taxon>
        <taxon>Actinomycetes</taxon>
        <taxon>Micrococcales</taxon>
        <taxon>Microbacteriaceae</taxon>
        <taxon>Microbacterium</taxon>
    </lineage>
</organism>
<gene>
    <name evidence="9" type="ORF">FVP60_12905</name>
</gene>
<evidence type="ECO:0000256" key="1">
    <source>
        <dbReference type="ARBA" id="ARBA00004651"/>
    </source>
</evidence>
<dbReference type="GO" id="GO:0055085">
    <property type="term" value="P:transmembrane transport"/>
    <property type="evidence" value="ECO:0007669"/>
    <property type="project" value="InterPro"/>
</dbReference>
<evidence type="ECO:0000256" key="5">
    <source>
        <dbReference type="ARBA" id="ARBA00022989"/>
    </source>
</evidence>
<comment type="caution">
    <text evidence="9">The sequence shown here is derived from an EMBL/GenBank/DDBJ whole genome shotgun (WGS) entry which is preliminary data.</text>
</comment>
<dbReference type="PROSITE" id="PS50928">
    <property type="entry name" value="ABC_TM1"/>
    <property type="match status" value="1"/>
</dbReference>
<sequence>MRTMSVINPRRARTRYAGIALSKTTGMVFVLPALILFAIFILYPLLTALSYSFFDWTGILRGDFSGLNNYVTLFTTLPYSEQLPNAFMHNVVLFIGAMLFQNTIGLGLATLLHRVRRFKRFFQTMYTLPYLVSPLVVGYLWSLMLSPLFGPVNSILRGIGLGDLAQPWLGNPQTAIWVVVFVTAWQWVGFPVLLYGAALGGIPEEIDEAASLDGASSWQRFRDITFPMLIPAIGTVSVLTFIGAMEAFAIPYALGGSQGSPAGATDVLSLMFYRTAFESGSTNAIGTSSAIATLLFLFIFGVSILITWLLSRAERRLY</sequence>
<dbReference type="OrthoDB" id="9805974at2"/>
<keyword evidence="5 7" id="KW-1133">Transmembrane helix</keyword>
<dbReference type="PANTHER" id="PTHR43227">
    <property type="entry name" value="BLL4140 PROTEIN"/>
    <property type="match status" value="1"/>
</dbReference>
<reference evidence="9 10" key="1">
    <citation type="submission" date="2019-08" db="EMBL/GenBank/DDBJ databases">
        <authorList>
            <person name="Dong K."/>
        </authorList>
    </citation>
    <scope>NUCLEOTIDE SEQUENCE [LARGE SCALE GENOMIC DNA]</scope>
    <source>
        <strain evidence="9 10">M4-8</strain>
    </source>
</reference>
<feature type="transmembrane region" description="Helical" evidence="7">
    <location>
        <begin position="21"/>
        <end position="46"/>
    </location>
</feature>
<comment type="subcellular location">
    <subcellularLocation>
        <location evidence="1 7">Cell membrane</location>
        <topology evidence="1 7">Multi-pass membrane protein</topology>
    </subcellularLocation>
</comment>
<feature type="transmembrane region" description="Helical" evidence="7">
    <location>
        <begin position="124"/>
        <end position="144"/>
    </location>
</feature>
<evidence type="ECO:0000256" key="3">
    <source>
        <dbReference type="ARBA" id="ARBA00022475"/>
    </source>
</evidence>
<dbReference type="InterPro" id="IPR050809">
    <property type="entry name" value="UgpAE/MalFG_permease"/>
</dbReference>
<dbReference type="Pfam" id="PF00528">
    <property type="entry name" value="BPD_transp_1"/>
    <property type="match status" value="1"/>
</dbReference>
<proteinExistence type="inferred from homology"/>
<dbReference type="InterPro" id="IPR035906">
    <property type="entry name" value="MetI-like_sf"/>
</dbReference>
<evidence type="ECO:0000256" key="4">
    <source>
        <dbReference type="ARBA" id="ARBA00022692"/>
    </source>
</evidence>
<evidence type="ECO:0000256" key="2">
    <source>
        <dbReference type="ARBA" id="ARBA00022448"/>
    </source>
</evidence>
<evidence type="ECO:0000256" key="6">
    <source>
        <dbReference type="ARBA" id="ARBA00023136"/>
    </source>
</evidence>
<dbReference type="EMBL" id="VRSW01000007">
    <property type="protein sequence ID" value="TXK02497.1"/>
    <property type="molecule type" value="Genomic_DNA"/>
</dbReference>
<feature type="domain" description="ABC transmembrane type-1" evidence="8">
    <location>
        <begin position="87"/>
        <end position="306"/>
    </location>
</feature>
<dbReference type="RefSeq" id="WP_147826711.1">
    <property type="nucleotide sequence ID" value="NZ_BAAARG010000006.1"/>
</dbReference>